<dbReference type="OrthoDB" id="2384430at2759"/>
<name>A0A9E7IAY5_9LILI</name>
<organism evidence="2 3">
    <name type="scientific">Musa troglodytarum</name>
    <name type="common">fe'i banana</name>
    <dbReference type="NCBI Taxonomy" id="320322"/>
    <lineage>
        <taxon>Eukaryota</taxon>
        <taxon>Viridiplantae</taxon>
        <taxon>Streptophyta</taxon>
        <taxon>Embryophyta</taxon>
        <taxon>Tracheophyta</taxon>
        <taxon>Spermatophyta</taxon>
        <taxon>Magnoliopsida</taxon>
        <taxon>Liliopsida</taxon>
        <taxon>Zingiberales</taxon>
        <taxon>Musaceae</taxon>
        <taxon>Musa</taxon>
    </lineage>
</organism>
<proteinExistence type="predicted"/>
<gene>
    <name evidence="2" type="ORF">MUK42_15023</name>
</gene>
<evidence type="ECO:0000256" key="1">
    <source>
        <dbReference type="SAM" id="MobiDB-lite"/>
    </source>
</evidence>
<dbReference type="EMBL" id="CP097511">
    <property type="protein sequence ID" value="URE48446.1"/>
    <property type="molecule type" value="Genomic_DNA"/>
</dbReference>
<protein>
    <submittedName>
        <fullName evidence="2">SEL1</fullName>
    </submittedName>
</protein>
<dbReference type="AlphaFoldDB" id="A0A9E7IAY5"/>
<evidence type="ECO:0000313" key="2">
    <source>
        <dbReference type="EMBL" id="URE48446.1"/>
    </source>
</evidence>
<sequence length="288" mass="31698">MYSGKRDEALILSLSSMTHQHHPRFDRVQCFGPLGAGRAAWQRRRNSTSSDLGTDSDATDGLHQSPLVCKEALLSSKITSNTLFASPPPFMGSLEDVARFAADRIWRTRVAKTPLRPVAWNEETTASSVMDLADLPEASVPLKEVAADCARRWFQDVLKEARAGDVSMQVLVAQMYRSGYGMAKNEKKVNPLCCSPGAGSVRTPLVDGVWILGQMCGLQKPPDIGQQFGRSATSIQATMLVILILMKRKIKLVKIRMGRSQRANASSSCIFLPLTTHRSMLSCDENSW</sequence>
<reference evidence="2" key="1">
    <citation type="submission" date="2022-05" db="EMBL/GenBank/DDBJ databases">
        <title>The Musa troglodytarum L. genome provides insights into the mechanism of non-climacteric behaviour and enrichment of carotenoids.</title>
        <authorList>
            <person name="Wang J."/>
        </authorList>
    </citation>
    <scope>NUCLEOTIDE SEQUENCE</scope>
    <source>
        <tissue evidence="2">Leaf</tissue>
    </source>
</reference>
<keyword evidence="3" id="KW-1185">Reference proteome</keyword>
<dbReference type="Proteomes" id="UP001055439">
    <property type="component" value="Chromosome 9"/>
</dbReference>
<accession>A0A9E7IAY5</accession>
<feature type="region of interest" description="Disordered" evidence="1">
    <location>
        <begin position="41"/>
        <end position="61"/>
    </location>
</feature>
<evidence type="ECO:0000313" key="3">
    <source>
        <dbReference type="Proteomes" id="UP001055439"/>
    </source>
</evidence>
<dbReference type="PANTHER" id="PTHR36792:SF5">
    <property type="entry name" value="SEL1 REPEAT PROTEIN"/>
    <property type="match status" value="1"/>
</dbReference>
<dbReference type="PANTHER" id="PTHR36792">
    <property type="entry name" value="EXPRESSED PROTEIN"/>
    <property type="match status" value="1"/>
</dbReference>